<dbReference type="KEGG" id="lbi:LEPBI_I3059"/>
<accession>B0SPL9</accession>
<dbReference type="Proteomes" id="UP000001847">
    <property type="component" value="Chromosome I"/>
</dbReference>
<name>B0SPL9_LEPBP</name>
<gene>
    <name evidence="1" type="ordered locus">LEPBI_I3059</name>
</gene>
<evidence type="ECO:0000313" key="2">
    <source>
        <dbReference type="Proteomes" id="UP000001847"/>
    </source>
</evidence>
<organism evidence="1 2">
    <name type="scientific">Leptospira biflexa serovar Patoc (strain Patoc 1 / ATCC 23582 / Paris)</name>
    <dbReference type="NCBI Taxonomy" id="456481"/>
    <lineage>
        <taxon>Bacteria</taxon>
        <taxon>Pseudomonadati</taxon>
        <taxon>Spirochaetota</taxon>
        <taxon>Spirochaetia</taxon>
        <taxon>Leptospirales</taxon>
        <taxon>Leptospiraceae</taxon>
        <taxon>Leptospira</taxon>
    </lineage>
</organism>
<evidence type="ECO:0000313" key="1">
    <source>
        <dbReference type="EMBL" id="ABZ99125.1"/>
    </source>
</evidence>
<protein>
    <submittedName>
        <fullName evidence="1">Uncharacterized protein</fullName>
    </submittedName>
</protein>
<dbReference type="BioCyc" id="LBIF456481:LEPBI_RS14980-MONOMER"/>
<dbReference type="HOGENOM" id="CLU_2844514_0_0_12"/>
<dbReference type="STRING" id="456481.LEPBI_I3059"/>
<sequence length="65" mass="7725">MVYFLIPSLFKIFFHHVLILAKTKALLSALIETTTHQDDKHKAFENLTDERWFAVNIILRFEFDS</sequence>
<proteinExistence type="predicted"/>
<dbReference type="EMBL" id="CP000786">
    <property type="protein sequence ID" value="ABZ99125.1"/>
    <property type="molecule type" value="Genomic_DNA"/>
</dbReference>
<keyword evidence="2" id="KW-1185">Reference proteome</keyword>
<reference evidence="1 2" key="1">
    <citation type="journal article" date="2008" name="PLoS ONE">
        <title>Genome sequence of the saprophyte Leptospira biflexa provides insights into the evolution of Leptospira and the pathogenesis of leptospirosis.</title>
        <authorList>
            <person name="Picardeau M."/>
            <person name="Bulach D.M."/>
            <person name="Bouchier C."/>
            <person name="Zuerner R.L."/>
            <person name="Zidane N."/>
            <person name="Wilson P.J."/>
            <person name="Creno S."/>
            <person name="Kuczek E.S."/>
            <person name="Bommezzadri S."/>
            <person name="Davis J.C."/>
            <person name="McGrath A."/>
            <person name="Johnson M.J."/>
            <person name="Boursaux-Eude C."/>
            <person name="Seemann T."/>
            <person name="Rouy Z."/>
            <person name="Coppel R.L."/>
            <person name="Rood J.I."/>
            <person name="Lajus A."/>
            <person name="Davies J.K."/>
            <person name="Medigue C."/>
            <person name="Adler B."/>
        </authorList>
    </citation>
    <scope>NUCLEOTIDE SEQUENCE [LARGE SCALE GENOMIC DNA]</scope>
    <source>
        <strain evidence="2">Patoc 1 / ATCC 23582 / Paris</strain>
    </source>
</reference>
<dbReference type="AlphaFoldDB" id="B0SPL9"/>